<comment type="caution">
    <text evidence="1">The sequence shown here is derived from an EMBL/GenBank/DDBJ whole genome shotgun (WGS) entry which is preliminary data.</text>
</comment>
<dbReference type="Proteomes" id="UP000823913">
    <property type="component" value="Unassembled WGS sequence"/>
</dbReference>
<reference evidence="1" key="1">
    <citation type="submission" date="2020-10" db="EMBL/GenBank/DDBJ databases">
        <authorList>
            <person name="Gilroy R."/>
        </authorList>
    </citation>
    <scope>NUCLEOTIDE SEQUENCE</scope>
    <source>
        <strain evidence="1">ChiW16-3235</strain>
    </source>
</reference>
<dbReference type="EMBL" id="DVHK01000032">
    <property type="protein sequence ID" value="HIR66666.1"/>
    <property type="molecule type" value="Genomic_DNA"/>
</dbReference>
<proteinExistence type="predicted"/>
<evidence type="ECO:0000313" key="1">
    <source>
        <dbReference type="EMBL" id="HIR66666.1"/>
    </source>
</evidence>
<dbReference type="PROSITE" id="PS51257">
    <property type="entry name" value="PROKAR_LIPOPROTEIN"/>
    <property type="match status" value="1"/>
</dbReference>
<organism evidence="1 2">
    <name type="scientific">Candidatus Coproplasma avicola</name>
    <dbReference type="NCBI Taxonomy" id="2840744"/>
    <lineage>
        <taxon>Bacteria</taxon>
        <taxon>Bacillati</taxon>
        <taxon>Bacillota</taxon>
        <taxon>Clostridia</taxon>
        <taxon>Eubacteriales</taxon>
        <taxon>Candidatus Coproplasma</taxon>
    </lineage>
</organism>
<protein>
    <recommendedName>
        <fullName evidence="3">Lipoprotein</fullName>
    </recommendedName>
</protein>
<accession>A0A9D1J8U1</accession>
<evidence type="ECO:0008006" key="3">
    <source>
        <dbReference type="Google" id="ProtNLM"/>
    </source>
</evidence>
<reference evidence="1" key="2">
    <citation type="journal article" date="2021" name="PeerJ">
        <title>Extensive microbial diversity within the chicken gut microbiome revealed by metagenomics and culture.</title>
        <authorList>
            <person name="Gilroy R."/>
            <person name="Ravi A."/>
            <person name="Getino M."/>
            <person name="Pursley I."/>
            <person name="Horton D.L."/>
            <person name="Alikhan N.F."/>
            <person name="Baker D."/>
            <person name="Gharbi K."/>
            <person name="Hall N."/>
            <person name="Watson M."/>
            <person name="Adriaenssens E.M."/>
            <person name="Foster-Nyarko E."/>
            <person name="Jarju S."/>
            <person name="Secka A."/>
            <person name="Antonio M."/>
            <person name="Oren A."/>
            <person name="Chaudhuri R.R."/>
            <person name="La Ragione R."/>
            <person name="Hildebrand F."/>
            <person name="Pallen M.J."/>
        </authorList>
    </citation>
    <scope>NUCLEOTIDE SEQUENCE</scope>
    <source>
        <strain evidence="1">ChiW16-3235</strain>
    </source>
</reference>
<evidence type="ECO:0000313" key="2">
    <source>
        <dbReference type="Proteomes" id="UP000823913"/>
    </source>
</evidence>
<gene>
    <name evidence="1" type="ORF">IAB94_01315</name>
</gene>
<dbReference type="AlphaFoldDB" id="A0A9D1J8U1"/>
<sequence length="137" mass="15825">MKKKLILTGAIAVLIILFACAFKIDGDSSIKDITHPYINTYECTRATLGESDLLDDYEYLRIIIEEGGQMKIIFKQKDGKSYQYESTYSYDEKTRELTAEMTILGYRYKQKTTIENGKFTIAMPLFSKQLVMVFEVK</sequence>
<name>A0A9D1J8U1_9FIRM</name>